<comment type="caution">
    <text evidence="2">The sequence shown here is derived from an EMBL/GenBank/DDBJ whole genome shotgun (WGS) entry which is preliminary data.</text>
</comment>
<reference evidence="2 3" key="1">
    <citation type="submission" date="2019-07" db="EMBL/GenBank/DDBJ databases">
        <authorList>
            <person name="Kim J."/>
        </authorList>
    </citation>
    <scope>NUCLEOTIDE SEQUENCE [LARGE SCALE GENOMIC DNA]</scope>
    <source>
        <strain evidence="2 3">N4</strain>
    </source>
</reference>
<feature type="compositionally biased region" description="Polar residues" evidence="1">
    <location>
        <begin position="1"/>
        <end position="12"/>
    </location>
</feature>
<feature type="region of interest" description="Disordered" evidence="1">
    <location>
        <begin position="1"/>
        <end position="25"/>
    </location>
</feature>
<evidence type="ECO:0000256" key="1">
    <source>
        <dbReference type="SAM" id="MobiDB-lite"/>
    </source>
</evidence>
<proteinExistence type="predicted"/>
<feature type="compositionally biased region" description="Basic and acidic residues" evidence="1">
    <location>
        <begin position="15"/>
        <end position="25"/>
    </location>
</feature>
<organism evidence="2 3">
    <name type="scientific">Paenibacillus agilis</name>
    <dbReference type="NCBI Taxonomy" id="3020863"/>
    <lineage>
        <taxon>Bacteria</taxon>
        <taxon>Bacillati</taxon>
        <taxon>Bacillota</taxon>
        <taxon>Bacilli</taxon>
        <taxon>Bacillales</taxon>
        <taxon>Paenibacillaceae</taxon>
        <taxon>Paenibacillus</taxon>
    </lineage>
</organism>
<dbReference type="OrthoDB" id="9858958at2"/>
<keyword evidence="3" id="KW-1185">Reference proteome</keyword>
<sequence length="78" mass="8847">MTQLHRQASNQVAEHGAKLKEQRSVTDALRRNYRSERAVSAQLHLLEAIERSQAAISSLLDRFSPHAEHLATCKKEKV</sequence>
<evidence type="ECO:0000313" key="2">
    <source>
        <dbReference type="EMBL" id="TVX87179.1"/>
    </source>
</evidence>
<dbReference type="AlphaFoldDB" id="A0A559IHM5"/>
<name>A0A559IHM5_9BACL</name>
<evidence type="ECO:0000313" key="3">
    <source>
        <dbReference type="Proteomes" id="UP000318102"/>
    </source>
</evidence>
<dbReference type="RefSeq" id="WP_144994013.1">
    <property type="nucleotide sequence ID" value="NZ_VNJK01000004.1"/>
</dbReference>
<accession>A0A559IHM5</accession>
<dbReference type="Proteomes" id="UP000318102">
    <property type="component" value="Unassembled WGS sequence"/>
</dbReference>
<gene>
    <name evidence="2" type="ORF">FPZ44_22090</name>
</gene>
<protein>
    <submittedName>
        <fullName evidence="2">Uncharacterized protein</fullName>
    </submittedName>
</protein>
<dbReference type="EMBL" id="VNJK01000004">
    <property type="protein sequence ID" value="TVX87179.1"/>
    <property type="molecule type" value="Genomic_DNA"/>
</dbReference>